<dbReference type="Pfam" id="PF04969">
    <property type="entry name" value="CS"/>
    <property type="match status" value="1"/>
</dbReference>
<dbReference type="Gene3D" id="1.25.40.10">
    <property type="entry name" value="Tetratricopeptide repeat domain"/>
    <property type="match status" value="1"/>
</dbReference>
<reference evidence="5 6" key="1">
    <citation type="journal article" date="2023" name="Nat. Commun.">
        <title>Origin of minicircular mitochondrial genomes in red algae.</title>
        <authorList>
            <person name="Lee Y."/>
            <person name="Cho C.H."/>
            <person name="Lee Y.M."/>
            <person name="Park S.I."/>
            <person name="Yang J.H."/>
            <person name="West J.A."/>
            <person name="Bhattacharya D."/>
            <person name="Yoon H.S."/>
        </authorList>
    </citation>
    <scope>NUCLEOTIDE SEQUENCE [LARGE SCALE GENOMIC DNA]</scope>
    <source>
        <strain evidence="5 6">CCMP1338</strain>
        <tissue evidence="5">Whole cell</tissue>
    </source>
</reference>
<name>A0AAV8UZM7_9RHOD</name>
<dbReference type="GO" id="GO:0005789">
    <property type="term" value="C:endoplasmic reticulum membrane"/>
    <property type="evidence" value="ECO:0007669"/>
    <property type="project" value="TreeGrafter"/>
</dbReference>
<dbReference type="PANTHER" id="PTHR11102">
    <property type="entry name" value="SEL-1-LIKE PROTEIN"/>
    <property type="match status" value="1"/>
</dbReference>
<dbReference type="GO" id="GO:0036503">
    <property type="term" value="P:ERAD pathway"/>
    <property type="evidence" value="ECO:0007669"/>
    <property type="project" value="TreeGrafter"/>
</dbReference>
<evidence type="ECO:0000313" key="6">
    <source>
        <dbReference type="Proteomes" id="UP001157974"/>
    </source>
</evidence>
<evidence type="ECO:0000256" key="1">
    <source>
        <dbReference type="ARBA" id="ARBA00038101"/>
    </source>
</evidence>
<keyword evidence="3" id="KW-0812">Transmembrane</keyword>
<feature type="region of interest" description="Disordered" evidence="2">
    <location>
        <begin position="1"/>
        <end position="324"/>
    </location>
</feature>
<evidence type="ECO:0000259" key="4">
    <source>
        <dbReference type="PROSITE" id="PS51203"/>
    </source>
</evidence>
<dbReference type="Gene3D" id="2.60.40.790">
    <property type="match status" value="1"/>
</dbReference>
<gene>
    <name evidence="5" type="ORF">NDN08_008180</name>
</gene>
<feature type="compositionally biased region" description="Basic and acidic residues" evidence="2">
    <location>
        <begin position="46"/>
        <end position="55"/>
    </location>
</feature>
<dbReference type="Pfam" id="PF08238">
    <property type="entry name" value="Sel1"/>
    <property type="match status" value="3"/>
</dbReference>
<dbReference type="InterPro" id="IPR050767">
    <property type="entry name" value="Sel1_AlgK"/>
</dbReference>
<dbReference type="SUPFAM" id="SSF49764">
    <property type="entry name" value="HSP20-like chaperones"/>
    <property type="match status" value="1"/>
</dbReference>
<feature type="compositionally biased region" description="Low complexity" evidence="2">
    <location>
        <begin position="245"/>
        <end position="255"/>
    </location>
</feature>
<dbReference type="InterPro" id="IPR008978">
    <property type="entry name" value="HSP20-like_chaperone"/>
</dbReference>
<feature type="domain" description="CS" evidence="4">
    <location>
        <begin position="388"/>
        <end position="481"/>
    </location>
</feature>
<feature type="compositionally biased region" description="Basic and acidic residues" evidence="2">
    <location>
        <begin position="275"/>
        <end position="292"/>
    </location>
</feature>
<comment type="caution">
    <text evidence="5">The sequence shown here is derived from an EMBL/GenBank/DDBJ whole genome shotgun (WGS) entry which is preliminary data.</text>
</comment>
<feature type="compositionally biased region" description="Polar residues" evidence="2">
    <location>
        <begin position="491"/>
        <end position="511"/>
    </location>
</feature>
<dbReference type="PANTHER" id="PTHR11102:SF147">
    <property type="entry name" value="SEL1L ADAPTOR SUBUNIT OF ERAD E3 UBIQUITIN LIGASE"/>
    <property type="match status" value="1"/>
</dbReference>
<dbReference type="Proteomes" id="UP001157974">
    <property type="component" value="Unassembled WGS sequence"/>
</dbReference>
<feature type="transmembrane region" description="Helical" evidence="3">
    <location>
        <begin position="753"/>
        <end position="775"/>
    </location>
</feature>
<dbReference type="InterPro" id="IPR011990">
    <property type="entry name" value="TPR-like_helical_dom_sf"/>
</dbReference>
<keyword evidence="3" id="KW-1133">Transmembrane helix</keyword>
<sequence length="779" mass="85065">MEVEGEQVVPGAELGEVLSDGPEENGGDNYNKGDSEEDETLLPAKEVMKELEKPDLSSSQGTEAEEPGATAEVDEPMDVNGVDDSPKEPSESVDGEPASEEGPTAVKDSSAMESGTITVEAAATQEAEPSDEPEDPSSAGQPVEDTKELPPQDGMGKPAVDVDENEDEQPADVTEQTKTKDDETEPEENVSSSTPTPAICESTEAVDTEIPESEESPSTEHQGNPDRSPLLDVVDQPRKNDSESEGIPSSSIPASTNTEKDEEVPGKMIDAESPSSKDEKEAAGPEETEKAEVSPVEPTQEVPCEGLEEAKDDPQEEEEEGLVENTAPEVEASAQDVAAAPVEADLCTKGLNPEEERMLVESAIQSLLESVKSKVQEDAEREEHMAMKSKFEYSWSQNSAAVMIYIPIEAGVRAKDFTVEVSAEAGTISVVQRGRAPLLEGSLHSDVSENGLTWQIEGEDSTRAITIELEKAEGKAWSMLIVGDQRDEQAPGQSISRTSVKFETKPQATESDANEEIIELDVNKMQKANRLFADLEDGEADETGLEAWEEEELMRELEKEVLESVGEDRMGQDASTHNGDIPLADLLEYYKAIATGKAKGVESVEMAAMQVALFYSKGIVVEQDFKEAASWYEIAAKDKNDIAMFHLGLLYQEGLGVETDVQKAMDWWEKAAELGNANALYNLGVMYINGHGVQQDTYKAIDYFTKAKELDPSLPFPPFAEFGNSNSAPRESMPLTEEEKNQLRENSIQNLRYIFWTTTFVSVAAVTFFGVRYWWKNRL</sequence>
<dbReference type="PROSITE" id="PS51203">
    <property type="entry name" value="CS"/>
    <property type="match status" value="1"/>
</dbReference>
<protein>
    <recommendedName>
        <fullName evidence="4">CS domain-containing protein</fullName>
    </recommendedName>
</protein>
<dbReference type="AlphaFoldDB" id="A0AAV8UZM7"/>
<dbReference type="EMBL" id="JAMWBK010000002">
    <property type="protein sequence ID" value="KAJ8908085.1"/>
    <property type="molecule type" value="Genomic_DNA"/>
</dbReference>
<evidence type="ECO:0000256" key="3">
    <source>
        <dbReference type="SAM" id="Phobius"/>
    </source>
</evidence>
<feature type="region of interest" description="Disordered" evidence="2">
    <location>
        <begin position="722"/>
        <end position="741"/>
    </location>
</feature>
<organism evidence="5 6">
    <name type="scientific">Rhodosorus marinus</name>
    <dbReference type="NCBI Taxonomy" id="101924"/>
    <lineage>
        <taxon>Eukaryota</taxon>
        <taxon>Rhodophyta</taxon>
        <taxon>Stylonematophyceae</taxon>
        <taxon>Stylonematales</taxon>
        <taxon>Stylonemataceae</taxon>
        <taxon>Rhodosorus</taxon>
    </lineage>
</organism>
<feature type="region of interest" description="Disordered" evidence="2">
    <location>
        <begin position="487"/>
        <end position="512"/>
    </location>
</feature>
<evidence type="ECO:0000256" key="2">
    <source>
        <dbReference type="SAM" id="MobiDB-lite"/>
    </source>
</evidence>
<evidence type="ECO:0000313" key="5">
    <source>
        <dbReference type="EMBL" id="KAJ8908085.1"/>
    </source>
</evidence>
<proteinExistence type="inferred from homology"/>
<dbReference type="SMART" id="SM00671">
    <property type="entry name" value="SEL1"/>
    <property type="match status" value="3"/>
</dbReference>
<feature type="compositionally biased region" description="Acidic residues" evidence="2">
    <location>
        <begin position="161"/>
        <end position="170"/>
    </location>
</feature>
<dbReference type="SUPFAM" id="SSF81901">
    <property type="entry name" value="HCP-like"/>
    <property type="match status" value="1"/>
</dbReference>
<dbReference type="InterPro" id="IPR006597">
    <property type="entry name" value="Sel1-like"/>
</dbReference>
<dbReference type="CDD" id="cd06467">
    <property type="entry name" value="p23_NUDC_like"/>
    <property type="match status" value="1"/>
</dbReference>
<accession>A0AAV8UZM7</accession>
<keyword evidence="6" id="KW-1185">Reference proteome</keyword>
<feature type="compositionally biased region" description="Acidic residues" evidence="2">
    <location>
        <begin position="204"/>
        <end position="217"/>
    </location>
</feature>
<comment type="similarity">
    <text evidence="1">Belongs to the sel-1 family.</text>
</comment>
<dbReference type="InterPro" id="IPR007052">
    <property type="entry name" value="CS_dom"/>
</dbReference>
<keyword evidence="3" id="KW-0472">Membrane</keyword>